<gene>
    <name evidence="1" type="ORF">G2W53_004290</name>
</gene>
<sequence>MERYLALPHPLWPSSESTARPGGRQTWRCRLVVEVRRGSE</sequence>
<comment type="caution">
    <text evidence="1">The sequence shown here is derived from an EMBL/GenBank/DDBJ whole genome shotgun (WGS) entry which is preliminary data.</text>
</comment>
<dbReference type="AlphaFoldDB" id="A0A834XC28"/>
<evidence type="ECO:0000313" key="1">
    <source>
        <dbReference type="EMBL" id="KAF7841992.1"/>
    </source>
</evidence>
<protein>
    <submittedName>
        <fullName evidence="1">Uncharacterized protein</fullName>
    </submittedName>
</protein>
<proteinExistence type="predicted"/>
<dbReference type="EMBL" id="JAAIUW010000002">
    <property type="protein sequence ID" value="KAF7841992.1"/>
    <property type="molecule type" value="Genomic_DNA"/>
</dbReference>
<name>A0A834XC28_9FABA</name>
<evidence type="ECO:0000313" key="2">
    <source>
        <dbReference type="Proteomes" id="UP000634136"/>
    </source>
</evidence>
<keyword evidence="2" id="KW-1185">Reference proteome</keyword>
<accession>A0A834XC28</accession>
<organism evidence="1 2">
    <name type="scientific">Senna tora</name>
    <dbReference type="NCBI Taxonomy" id="362788"/>
    <lineage>
        <taxon>Eukaryota</taxon>
        <taxon>Viridiplantae</taxon>
        <taxon>Streptophyta</taxon>
        <taxon>Embryophyta</taxon>
        <taxon>Tracheophyta</taxon>
        <taxon>Spermatophyta</taxon>
        <taxon>Magnoliopsida</taxon>
        <taxon>eudicotyledons</taxon>
        <taxon>Gunneridae</taxon>
        <taxon>Pentapetalae</taxon>
        <taxon>rosids</taxon>
        <taxon>fabids</taxon>
        <taxon>Fabales</taxon>
        <taxon>Fabaceae</taxon>
        <taxon>Caesalpinioideae</taxon>
        <taxon>Cassia clade</taxon>
        <taxon>Senna</taxon>
    </lineage>
</organism>
<reference evidence="1" key="1">
    <citation type="submission" date="2020-09" db="EMBL/GenBank/DDBJ databases">
        <title>Genome-Enabled Discovery of Anthraquinone Biosynthesis in Senna tora.</title>
        <authorList>
            <person name="Kang S.-H."/>
            <person name="Pandey R.P."/>
            <person name="Lee C.-M."/>
            <person name="Sim J.-S."/>
            <person name="Jeong J.-T."/>
            <person name="Choi B.-S."/>
            <person name="Jung M."/>
            <person name="Ginzburg D."/>
            <person name="Zhao K."/>
            <person name="Won S.Y."/>
            <person name="Oh T.-J."/>
            <person name="Yu Y."/>
            <person name="Kim N.-H."/>
            <person name="Lee O.R."/>
            <person name="Lee T.-H."/>
            <person name="Bashyal P."/>
            <person name="Kim T.-S."/>
            <person name="Lee W.-H."/>
            <person name="Kawkins C."/>
            <person name="Kim C.-K."/>
            <person name="Kim J.S."/>
            <person name="Ahn B.O."/>
            <person name="Rhee S.Y."/>
            <person name="Sohng J.K."/>
        </authorList>
    </citation>
    <scope>NUCLEOTIDE SEQUENCE</scope>
    <source>
        <tissue evidence="1">Leaf</tissue>
    </source>
</reference>
<dbReference type="Proteomes" id="UP000634136">
    <property type="component" value="Unassembled WGS sequence"/>
</dbReference>